<dbReference type="SUPFAM" id="SSF51556">
    <property type="entry name" value="Metallo-dependent hydrolases"/>
    <property type="match status" value="1"/>
</dbReference>
<sequence>MLPMSEPAAAAKELECCVKELGFVCALVDNHLNGQFYDDERLWSVFEKAQELNVPIYIHPSFASDSMM</sequence>
<dbReference type="InterPro" id="IPR032465">
    <property type="entry name" value="ACMSD"/>
</dbReference>
<protein>
    <recommendedName>
        <fullName evidence="4">Amidohydrolase-related domain-containing protein</fullName>
    </recommendedName>
</protein>
<gene>
    <name evidence="5" type="ORF">POJ06DRAFT_264134</name>
</gene>
<dbReference type="Gene3D" id="3.20.20.140">
    <property type="entry name" value="Metal-dependent hydrolases"/>
    <property type="match status" value="1"/>
</dbReference>
<dbReference type="GO" id="GO:0019748">
    <property type="term" value="P:secondary metabolic process"/>
    <property type="evidence" value="ECO:0007669"/>
    <property type="project" value="TreeGrafter"/>
</dbReference>
<dbReference type="Pfam" id="PF04909">
    <property type="entry name" value="Amidohydro_2"/>
    <property type="match status" value="1"/>
</dbReference>
<proteinExistence type="inferred from homology"/>
<dbReference type="GO" id="GO:0005829">
    <property type="term" value="C:cytosol"/>
    <property type="evidence" value="ECO:0007669"/>
    <property type="project" value="TreeGrafter"/>
</dbReference>
<dbReference type="GO" id="GO:0016787">
    <property type="term" value="F:hydrolase activity"/>
    <property type="evidence" value="ECO:0007669"/>
    <property type="project" value="InterPro"/>
</dbReference>
<name>A0AAD7QJS4_9ASCO</name>
<dbReference type="GeneID" id="80884145"/>
<evidence type="ECO:0000256" key="1">
    <source>
        <dbReference type="ARBA" id="ARBA00022793"/>
    </source>
</evidence>
<dbReference type="PANTHER" id="PTHR21240:SF30">
    <property type="entry name" value="AMIDOHYDROLASE-RELATED DOMAIN-CONTAINING PROTEIN-RELATED"/>
    <property type="match status" value="1"/>
</dbReference>
<dbReference type="AlphaFoldDB" id="A0AAD7QJS4"/>
<dbReference type="EMBL" id="JARPMG010000016">
    <property type="protein sequence ID" value="KAJ8096477.1"/>
    <property type="molecule type" value="Genomic_DNA"/>
</dbReference>
<feature type="domain" description="Amidohydrolase-related" evidence="4">
    <location>
        <begin position="2"/>
        <end position="61"/>
    </location>
</feature>
<accession>A0AAD7QJS4</accession>
<evidence type="ECO:0000259" key="4">
    <source>
        <dbReference type="Pfam" id="PF04909"/>
    </source>
</evidence>
<comment type="similarity">
    <text evidence="3">Belongs to the metallo-dependent hydrolases superfamily.</text>
</comment>
<keyword evidence="1 3" id="KW-0210">Decarboxylase</keyword>
<dbReference type="Proteomes" id="UP001217417">
    <property type="component" value="Unassembled WGS sequence"/>
</dbReference>
<reference evidence="5" key="1">
    <citation type="submission" date="2023-03" db="EMBL/GenBank/DDBJ databases">
        <title>Near-Complete genome sequence of Lipomyces tetrasporous NRRL Y-64009, an oleaginous yeast capable of growing on lignocellulosic hydrolysates.</title>
        <authorList>
            <consortium name="Lawrence Berkeley National Laboratory"/>
            <person name="Jagtap S.S."/>
            <person name="Liu J.-J."/>
            <person name="Walukiewicz H.E."/>
            <person name="Pangilinan J."/>
            <person name="Lipzen A."/>
            <person name="Ahrendt S."/>
            <person name="Koriabine M."/>
            <person name="Cobaugh K."/>
            <person name="Salamov A."/>
            <person name="Yoshinaga Y."/>
            <person name="Ng V."/>
            <person name="Daum C."/>
            <person name="Grigoriev I.V."/>
            <person name="Slininger P.J."/>
            <person name="Dien B.S."/>
            <person name="Jin Y.-S."/>
            <person name="Rao C.V."/>
        </authorList>
    </citation>
    <scope>NUCLEOTIDE SEQUENCE</scope>
    <source>
        <strain evidence="5">NRRL Y-64009</strain>
    </source>
</reference>
<organism evidence="5 6">
    <name type="scientific">Lipomyces tetrasporus</name>
    <dbReference type="NCBI Taxonomy" id="54092"/>
    <lineage>
        <taxon>Eukaryota</taxon>
        <taxon>Fungi</taxon>
        <taxon>Dikarya</taxon>
        <taxon>Ascomycota</taxon>
        <taxon>Saccharomycotina</taxon>
        <taxon>Lipomycetes</taxon>
        <taxon>Lipomycetales</taxon>
        <taxon>Lipomycetaceae</taxon>
        <taxon>Lipomyces</taxon>
    </lineage>
</organism>
<evidence type="ECO:0000256" key="2">
    <source>
        <dbReference type="ARBA" id="ARBA00023239"/>
    </source>
</evidence>
<dbReference type="GO" id="GO:0016831">
    <property type="term" value="F:carboxy-lyase activity"/>
    <property type="evidence" value="ECO:0007669"/>
    <property type="project" value="UniProtKB-KW"/>
</dbReference>
<keyword evidence="6" id="KW-1185">Reference proteome</keyword>
<dbReference type="InterPro" id="IPR032466">
    <property type="entry name" value="Metal_Hydrolase"/>
</dbReference>
<evidence type="ECO:0000313" key="5">
    <source>
        <dbReference type="EMBL" id="KAJ8096477.1"/>
    </source>
</evidence>
<dbReference type="RefSeq" id="XP_056039927.1">
    <property type="nucleotide sequence ID" value="XM_056188979.1"/>
</dbReference>
<comment type="caution">
    <text evidence="5">The sequence shown here is derived from an EMBL/GenBank/DDBJ whole genome shotgun (WGS) entry which is preliminary data.</text>
</comment>
<dbReference type="InterPro" id="IPR006680">
    <property type="entry name" value="Amidohydro-rel"/>
</dbReference>
<keyword evidence="2 3" id="KW-0456">Lyase</keyword>
<dbReference type="PANTHER" id="PTHR21240">
    <property type="entry name" value="2-AMINO-3-CARBOXYLMUCONATE-6-SEMIALDEHYDE DECARBOXYLASE"/>
    <property type="match status" value="1"/>
</dbReference>
<evidence type="ECO:0000313" key="6">
    <source>
        <dbReference type="Proteomes" id="UP001217417"/>
    </source>
</evidence>
<evidence type="ECO:0000256" key="3">
    <source>
        <dbReference type="RuleBase" id="RU366045"/>
    </source>
</evidence>